<dbReference type="AlphaFoldDB" id="A0A5J4YUX2"/>
<organism evidence="1 2">
    <name type="scientific">Porphyridium purpureum</name>
    <name type="common">Red alga</name>
    <name type="synonym">Porphyridium cruentum</name>
    <dbReference type="NCBI Taxonomy" id="35688"/>
    <lineage>
        <taxon>Eukaryota</taxon>
        <taxon>Rhodophyta</taxon>
        <taxon>Bangiophyceae</taxon>
        <taxon>Porphyridiales</taxon>
        <taxon>Porphyridiaceae</taxon>
        <taxon>Porphyridium</taxon>
    </lineage>
</organism>
<dbReference type="Proteomes" id="UP000324585">
    <property type="component" value="Unassembled WGS sequence"/>
</dbReference>
<gene>
    <name evidence="1" type="ORF">FVE85_2735</name>
</gene>
<accession>A0A5J4YUX2</accession>
<keyword evidence="2" id="KW-1185">Reference proteome</keyword>
<protein>
    <submittedName>
        <fullName evidence="1">Uncharacterized protein</fullName>
    </submittedName>
</protein>
<proteinExistence type="predicted"/>
<comment type="caution">
    <text evidence="1">The sequence shown here is derived from an EMBL/GenBank/DDBJ whole genome shotgun (WGS) entry which is preliminary data.</text>
</comment>
<evidence type="ECO:0000313" key="2">
    <source>
        <dbReference type="Proteomes" id="UP000324585"/>
    </source>
</evidence>
<dbReference type="EMBL" id="VRMN01000004">
    <property type="protein sequence ID" value="KAA8494494.1"/>
    <property type="molecule type" value="Genomic_DNA"/>
</dbReference>
<reference evidence="2" key="1">
    <citation type="journal article" date="2019" name="Nat. Commun.">
        <title>Expansion of phycobilisome linker gene families in mesophilic red algae.</title>
        <authorList>
            <person name="Lee J."/>
            <person name="Kim D."/>
            <person name="Bhattacharya D."/>
            <person name="Yoon H.S."/>
        </authorList>
    </citation>
    <scope>NUCLEOTIDE SEQUENCE [LARGE SCALE GENOMIC DNA]</scope>
    <source>
        <strain evidence="2">CCMP 1328</strain>
    </source>
</reference>
<evidence type="ECO:0000313" key="1">
    <source>
        <dbReference type="EMBL" id="KAA8494494.1"/>
    </source>
</evidence>
<sequence>MDSAVASAARIWAIVEPAQKTLSKLESASKSYHVGKSMSSDGVQKLAGEHLAALHRQTKQLLSCAQALKTPPRDVNWWMQEGTQASLGRDNSKDIAALNECARHCDAMLALAELIPKTAVCVALLESLPEGVAAVASSIAAARKITLDEIRTMCAALAATSKRAAAVLRAAADGIAAMDTKKPNTNRTK</sequence>
<name>A0A5J4YUX2_PORPP</name>